<feature type="transmembrane region" description="Helical" evidence="1">
    <location>
        <begin position="62"/>
        <end position="84"/>
    </location>
</feature>
<keyword evidence="1" id="KW-1133">Transmembrane helix</keyword>
<sequence>MIKSFKDKGIFKHTDAFVQEVYCKGRHWELNVLKEETGVLGEIPLSGLNGFEPHERSLCRTVFVFFFLLHGHYILLVLRCFLVPPLDTSELAVGAQVVGVNGSG</sequence>
<evidence type="ECO:0000313" key="3">
    <source>
        <dbReference type="Proteomes" id="UP000595437"/>
    </source>
</evidence>
<keyword evidence="3" id="KW-1185">Reference proteome</keyword>
<protein>
    <submittedName>
        <fullName evidence="2">Uncharacterized protein</fullName>
    </submittedName>
</protein>
<organism evidence="2 3">
    <name type="scientific">Caligus rogercresseyi</name>
    <name type="common">Sea louse</name>
    <dbReference type="NCBI Taxonomy" id="217165"/>
    <lineage>
        <taxon>Eukaryota</taxon>
        <taxon>Metazoa</taxon>
        <taxon>Ecdysozoa</taxon>
        <taxon>Arthropoda</taxon>
        <taxon>Crustacea</taxon>
        <taxon>Multicrustacea</taxon>
        <taxon>Hexanauplia</taxon>
        <taxon>Copepoda</taxon>
        <taxon>Siphonostomatoida</taxon>
        <taxon>Caligidae</taxon>
        <taxon>Caligus</taxon>
    </lineage>
</organism>
<name>A0A7T8KM28_CALRO</name>
<dbReference type="EMBL" id="CP045891">
    <property type="protein sequence ID" value="QQP58442.1"/>
    <property type="molecule type" value="Genomic_DNA"/>
</dbReference>
<accession>A0A7T8KM28</accession>
<keyword evidence="1" id="KW-0472">Membrane</keyword>
<dbReference type="Proteomes" id="UP000595437">
    <property type="component" value="Chromosome 2"/>
</dbReference>
<proteinExistence type="predicted"/>
<dbReference type="AlphaFoldDB" id="A0A7T8KM28"/>
<evidence type="ECO:0000256" key="1">
    <source>
        <dbReference type="SAM" id="Phobius"/>
    </source>
</evidence>
<evidence type="ECO:0000313" key="2">
    <source>
        <dbReference type="EMBL" id="QQP58442.1"/>
    </source>
</evidence>
<reference evidence="3" key="1">
    <citation type="submission" date="2021-01" db="EMBL/GenBank/DDBJ databases">
        <title>Caligus Genome Assembly.</title>
        <authorList>
            <person name="Gallardo-Escarate C."/>
        </authorList>
    </citation>
    <scope>NUCLEOTIDE SEQUENCE [LARGE SCALE GENOMIC DNA]</scope>
</reference>
<gene>
    <name evidence="2" type="ORF">FKW44_003762</name>
</gene>
<keyword evidence="1" id="KW-0812">Transmembrane</keyword>